<dbReference type="Pfam" id="PF13538">
    <property type="entry name" value="UvrD_C_2"/>
    <property type="match status" value="1"/>
</dbReference>
<dbReference type="InterPro" id="IPR027785">
    <property type="entry name" value="UvrD-like_helicase_C"/>
</dbReference>
<dbReference type="CDD" id="cd18809">
    <property type="entry name" value="SF1_C_RecD"/>
    <property type="match status" value="1"/>
</dbReference>
<evidence type="ECO:0000313" key="3">
    <source>
        <dbReference type="Proteomes" id="UP000286715"/>
    </source>
</evidence>
<evidence type="ECO:0000259" key="1">
    <source>
        <dbReference type="Pfam" id="PF13538"/>
    </source>
</evidence>
<proteinExistence type="predicted"/>
<dbReference type="Proteomes" id="UP000286715">
    <property type="component" value="Unassembled WGS sequence"/>
</dbReference>
<reference evidence="2 3" key="1">
    <citation type="submission" date="2018-11" db="EMBL/GenBank/DDBJ databases">
        <title>Schleiferia aggregans sp. nov., a moderately thermophilic heterotrophic bacterium isolated from microbial mats at a terrestrial hot spring.</title>
        <authorList>
            <person name="Iino T."/>
            <person name="Ohkuma M."/>
            <person name="Haruta S."/>
        </authorList>
    </citation>
    <scope>NUCLEOTIDE SEQUENCE [LARGE SCALE GENOMIC DNA]</scope>
    <source>
        <strain evidence="2 3">LA</strain>
    </source>
</reference>
<dbReference type="InterPro" id="IPR027417">
    <property type="entry name" value="P-loop_NTPase"/>
</dbReference>
<dbReference type="InterPro" id="IPR050534">
    <property type="entry name" value="Coronavir_polyprotein_1ab"/>
</dbReference>
<dbReference type="RefSeq" id="WP_124397327.1">
    <property type="nucleotide sequence ID" value="NZ_BHZE01000005.1"/>
</dbReference>
<dbReference type="PANTHER" id="PTHR43788">
    <property type="entry name" value="DNA2/NAM7 HELICASE FAMILY MEMBER"/>
    <property type="match status" value="1"/>
</dbReference>
<name>A0A401XJQ4_9FLAO</name>
<dbReference type="AlphaFoldDB" id="A0A401XJQ4"/>
<sequence>MINIDNIFKVLNNEPTLDQKVAAQKLIDFLSDSNAQIFILRGSAGTGKTSLITALVKCLPKRIRFFLLAPTGRAAKVMSQYASLPASTIHRHIYYTSSKSGKFIFRLKINQNNDTLYLIDEASMLGLQSEDSEISLLEDLIEYVFTGQRNKLILIGDHAQLPPVKQSESPALNEELLKNYFFVNTYSAQLNEVVRQKDSSKILLNATRLRDSMNSETLYLPPFHRGIDFRDLKDKAEIFEYLSDAFSAKNLDNSVILVRSNKRANMYNAQIRQRILFKESELDAGDRLMVVKNNYFWLDENSPAGFLANGDILEILRVYKIEEKYGFRFAKVRARMPDIDDQPPFDAILLLHTLYSESASMSYEEYALLLKNISEEKYADSARKYYKKIVSENDYANAIQVKFSYAITVHKAQGGQWDTVFVEKPFLPSEQSIELEYLRWLYTAFTRGRRSVFLLGFPENYFFDY</sequence>
<dbReference type="OrthoDB" id="9803432at2"/>
<keyword evidence="3" id="KW-1185">Reference proteome</keyword>
<comment type="caution">
    <text evidence="2">The sequence shown here is derived from an EMBL/GenBank/DDBJ whole genome shotgun (WGS) entry which is preliminary data.</text>
</comment>
<feature type="domain" description="UvrD-like helicase C-terminal" evidence="1">
    <location>
        <begin position="404"/>
        <end position="454"/>
    </location>
</feature>
<organism evidence="2 3">
    <name type="scientific">Thermaurantimonas aggregans</name>
    <dbReference type="NCBI Taxonomy" id="2173829"/>
    <lineage>
        <taxon>Bacteria</taxon>
        <taxon>Pseudomonadati</taxon>
        <taxon>Bacteroidota</taxon>
        <taxon>Flavobacteriia</taxon>
        <taxon>Flavobacteriales</taxon>
        <taxon>Schleiferiaceae</taxon>
        <taxon>Thermaurantimonas</taxon>
    </lineage>
</organism>
<dbReference type="SUPFAM" id="SSF52540">
    <property type="entry name" value="P-loop containing nucleoside triphosphate hydrolases"/>
    <property type="match status" value="1"/>
</dbReference>
<protein>
    <submittedName>
        <fullName evidence="2">ATP-dependent exodeoxyribonuclease</fullName>
    </submittedName>
</protein>
<dbReference type="Gene3D" id="3.40.50.300">
    <property type="entry name" value="P-loop containing nucleotide triphosphate hydrolases"/>
    <property type="match status" value="2"/>
</dbReference>
<dbReference type="Pfam" id="PF13604">
    <property type="entry name" value="AAA_30"/>
    <property type="match status" value="1"/>
</dbReference>
<dbReference type="CDD" id="cd17933">
    <property type="entry name" value="DEXSc_RecD-like"/>
    <property type="match status" value="1"/>
</dbReference>
<evidence type="ECO:0000313" key="2">
    <source>
        <dbReference type="EMBL" id="GCD77267.1"/>
    </source>
</evidence>
<dbReference type="EMBL" id="BHZE01000005">
    <property type="protein sequence ID" value="GCD77267.1"/>
    <property type="molecule type" value="Genomic_DNA"/>
</dbReference>
<accession>A0A401XJQ4</accession>
<gene>
    <name evidence="2" type="ORF">JCM31826_07490</name>
</gene>